<dbReference type="SUPFAM" id="SSF52540">
    <property type="entry name" value="P-loop containing nucleoside triphosphate hydrolases"/>
    <property type="match status" value="1"/>
</dbReference>
<dbReference type="OrthoDB" id="2011769at2759"/>
<keyword evidence="1 3" id="KW-0547">Nucleotide-binding</keyword>
<name>A0A078AJM5_STYLE</name>
<dbReference type="AlphaFoldDB" id="A0A078AJM5"/>
<sequence>MVGLDRAGKTSILYDMRIGLNNSSTISTMGSNLWVMYSKDCNCIIYVVDSIDRDRIEEASSELFRILEHKEFKSDACLLVFANKQDLPLAMTPDEIAYKMNLNQIKDMQWHVQKCSAITGEGLVQGFEWISETLKKSKKST</sequence>
<reference evidence="4 5" key="1">
    <citation type="submission" date="2014-06" db="EMBL/GenBank/DDBJ databases">
        <authorList>
            <person name="Swart Estienne"/>
        </authorList>
    </citation>
    <scope>NUCLEOTIDE SEQUENCE [LARGE SCALE GENOMIC DNA]</scope>
    <source>
        <strain evidence="4 5">130c</strain>
    </source>
</reference>
<dbReference type="Pfam" id="PF00025">
    <property type="entry name" value="Arf"/>
    <property type="match status" value="1"/>
</dbReference>
<dbReference type="PROSITE" id="PS51417">
    <property type="entry name" value="ARF"/>
    <property type="match status" value="1"/>
</dbReference>
<evidence type="ECO:0000256" key="3">
    <source>
        <dbReference type="PIRSR" id="PIRSR606689-1"/>
    </source>
</evidence>
<dbReference type="PANTHER" id="PTHR11711">
    <property type="entry name" value="ADP RIBOSYLATION FACTOR-RELATED"/>
    <property type="match status" value="1"/>
</dbReference>
<evidence type="ECO:0000313" key="4">
    <source>
        <dbReference type="EMBL" id="CDW81008.1"/>
    </source>
</evidence>
<gene>
    <name evidence="4" type="primary">Contig17915.g19049</name>
    <name evidence="4" type="ORF">STYLEM_10014</name>
</gene>
<dbReference type="GO" id="GO:0005525">
    <property type="term" value="F:GTP binding"/>
    <property type="evidence" value="ECO:0007669"/>
    <property type="project" value="UniProtKB-KW"/>
</dbReference>
<evidence type="ECO:0000313" key="5">
    <source>
        <dbReference type="Proteomes" id="UP000039865"/>
    </source>
</evidence>
<keyword evidence="5" id="KW-1185">Reference proteome</keyword>
<dbReference type="Proteomes" id="UP000039865">
    <property type="component" value="Unassembled WGS sequence"/>
</dbReference>
<dbReference type="OMA" id="EWISETL"/>
<accession>A0A078AJM5</accession>
<feature type="binding site" evidence="3">
    <location>
        <begin position="83"/>
        <end position="86"/>
    </location>
    <ligand>
        <name>GTP</name>
        <dbReference type="ChEBI" id="CHEBI:37565"/>
    </ligand>
</feature>
<dbReference type="InterPro" id="IPR006689">
    <property type="entry name" value="Small_GTPase_ARF/SAR"/>
</dbReference>
<dbReference type="EMBL" id="CCKQ01009511">
    <property type="protein sequence ID" value="CDW81008.1"/>
    <property type="molecule type" value="Genomic_DNA"/>
</dbReference>
<dbReference type="SMART" id="SM00177">
    <property type="entry name" value="ARF"/>
    <property type="match status" value="1"/>
</dbReference>
<dbReference type="InterPro" id="IPR024156">
    <property type="entry name" value="Small_GTPase_ARF"/>
</dbReference>
<dbReference type="CDD" id="cd00878">
    <property type="entry name" value="Arf_Arl"/>
    <property type="match status" value="1"/>
</dbReference>
<organism evidence="4 5">
    <name type="scientific">Stylonychia lemnae</name>
    <name type="common">Ciliate</name>
    <dbReference type="NCBI Taxonomy" id="5949"/>
    <lineage>
        <taxon>Eukaryota</taxon>
        <taxon>Sar</taxon>
        <taxon>Alveolata</taxon>
        <taxon>Ciliophora</taxon>
        <taxon>Intramacronucleata</taxon>
        <taxon>Spirotrichea</taxon>
        <taxon>Stichotrichia</taxon>
        <taxon>Sporadotrichida</taxon>
        <taxon>Oxytrichidae</taxon>
        <taxon>Stylonychinae</taxon>
        <taxon>Stylonychia</taxon>
    </lineage>
</organism>
<dbReference type="Gene3D" id="3.40.50.300">
    <property type="entry name" value="P-loop containing nucleotide triphosphate hydrolases"/>
    <property type="match status" value="1"/>
</dbReference>
<keyword evidence="2 3" id="KW-0342">GTP-binding</keyword>
<dbReference type="InParanoid" id="A0A078AJM5"/>
<proteinExistence type="predicted"/>
<dbReference type="GO" id="GO:0003924">
    <property type="term" value="F:GTPase activity"/>
    <property type="evidence" value="ECO:0007669"/>
    <property type="project" value="InterPro"/>
</dbReference>
<protein>
    <submittedName>
        <fullName evidence="4">Adp-ribosylation factor</fullName>
    </submittedName>
</protein>
<evidence type="ECO:0000256" key="2">
    <source>
        <dbReference type="ARBA" id="ARBA00023134"/>
    </source>
</evidence>
<evidence type="ECO:0000256" key="1">
    <source>
        <dbReference type="ARBA" id="ARBA00022741"/>
    </source>
</evidence>
<dbReference type="InterPro" id="IPR027417">
    <property type="entry name" value="P-loop_NTPase"/>
</dbReference>